<sequence length="137" mass="15056">MKFSSVKIWPIICTNLIDILYNYLKLITINALVHLILSDFVEISPFCHTAALPYGVALGGQVATDQSFQLPLLGVGDAQQTEDHRRSVRGEDILLLARPFLGQHGKRYGNPNLCFSADAQARLLPVAAKPLQPESSL</sequence>
<evidence type="ECO:0000313" key="1">
    <source>
        <dbReference type="EMBL" id="MBC2383915.1"/>
    </source>
</evidence>
<proteinExistence type="predicted"/>
<protein>
    <submittedName>
        <fullName evidence="1">Uncharacterized protein</fullName>
    </submittedName>
</protein>
<dbReference type="RefSeq" id="WP_133144695.1">
    <property type="nucleotide sequence ID" value="NZ_JAAXCZ010000013.1"/>
</dbReference>
<accession>A0ABR6TDY2</accession>
<organism evidence="1 2">
    <name type="scientific">Pseudomonas cremoris</name>
    <dbReference type="NCBI Taxonomy" id="2724178"/>
    <lineage>
        <taxon>Bacteria</taxon>
        <taxon>Pseudomonadati</taxon>
        <taxon>Pseudomonadota</taxon>
        <taxon>Gammaproteobacteria</taxon>
        <taxon>Pseudomonadales</taxon>
        <taxon>Pseudomonadaceae</taxon>
        <taxon>Pseudomonas</taxon>
    </lineage>
</organism>
<name>A0ABR6TDY2_9PSED</name>
<comment type="caution">
    <text evidence="1">The sequence shown here is derived from an EMBL/GenBank/DDBJ whole genome shotgun (WGS) entry which is preliminary data.</text>
</comment>
<dbReference type="Proteomes" id="UP000534677">
    <property type="component" value="Unassembled WGS sequence"/>
</dbReference>
<keyword evidence="2" id="KW-1185">Reference proteome</keyword>
<gene>
    <name evidence="1" type="ORF">HF209_23530</name>
</gene>
<dbReference type="EMBL" id="JAAXCZ010000013">
    <property type="protein sequence ID" value="MBC2383915.1"/>
    <property type="molecule type" value="Genomic_DNA"/>
</dbReference>
<evidence type="ECO:0000313" key="2">
    <source>
        <dbReference type="Proteomes" id="UP000534677"/>
    </source>
</evidence>
<reference evidence="1 2" key="1">
    <citation type="submission" date="2020-04" db="EMBL/GenBank/DDBJ databases">
        <title>Pseudomonas crami sp. nov., a novel proteolytic bacterial species isolated from cream.</title>
        <authorList>
            <person name="Hofmann K."/>
            <person name="Woller A."/>
            <person name="Huptas C."/>
            <person name="Wenning M."/>
            <person name="Scherer S."/>
            <person name="Doll E.V."/>
        </authorList>
    </citation>
    <scope>NUCLEOTIDE SEQUENCE [LARGE SCALE GENOMIC DNA]</scope>
    <source>
        <strain evidence="1 2">WS 5096</strain>
    </source>
</reference>